<dbReference type="InterPro" id="IPR013766">
    <property type="entry name" value="Thioredoxin_domain"/>
</dbReference>
<dbReference type="EMBL" id="CP063164">
    <property type="protein sequence ID" value="QOR61529.1"/>
    <property type="molecule type" value="Genomic_DNA"/>
</dbReference>
<dbReference type="PROSITE" id="PS51352">
    <property type="entry name" value="THIOREDOXIN_2"/>
    <property type="match status" value="1"/>
</dbReference>
<dbReference type="InterPro" id="IPR050553">
    <property type="entry name" value="Thioredoxin_ResA/DsbE_sf"/>
</dbReference>
<dbReference type="SUPFAM" id="SSF52833">
    <property type="entry name" value="Thioredoxin-like"/>
    <property type="match status" value="1"/>
</dbReference>
<evidence type="ECO:0000313" key="3">
    <source>
        <dbReference type="EMBL" id="QOR61529.1"/>
    </source>
</evidence>
<dbReference type="PANTHER" id="PTHR42852">
    <property type="entry name" value="THIOL:DISULFIDE INTERCHANGE PROTEIN DSBE"/>
    <property type="match status" value="1"/>
</dbReference>
<dbReference type="GO" id="GO:0016209">
    <property type="term" value="F:antioxidant activity"/>
    <property type="evidence" value="ECO:0007669"/>
    <property type="project" value="InterPro"/>
</dbReference>
<name>A0A7M1S481_9BACT</name>
<evidence type="ECO:0000313" key="4">
    <source>
        <dbReference type="Proteomes" id="UP000595074"/>
    </source>
</evidence>
<evidence type="ECO:0000256" key="1">
    <source>
        <dbReference type="SAM" id="SignalP"/>
    </source>
</evidence>
<keyword evidence="1" id="KW-0732">Signal</keyword>
<dbReference type="KEGG" id="sinu:IMZ28_08805"/>
<feature type="chain" id="PRO_5029907993" evidence="1">
    <location>
        <begin position="21"/>
        <end position="176"/>
    </location>
</feature>
<organism evidence="3 4">
    <name type="scientific">Sulfurovum indicum</name>
    <dbReference type="NCBI Taxonomy" id="2779528"/>
    <lineage>
        <taxon>Bacteria</taxon>
        <taxon>Pseudomonadati</taxon>
        <taxon>Campylobacterota</taxon>
        <taxon>Epsilonproteobacteria</taxon>
        <taxon>Campylobacterales</taxon>
        <taxon>Sulfurovaceae</taxon>
        <taxon>Sulfurovum</taxon>
    </lineage>
</organism>
<dbReference type="Pfam" id="PF00578">
    <property type="entry name" value="AhpC-TSA"/>
    <property type="match status" value="1"/>
</dbReference>
<accession>A0A7M1S481</accession>
<feature type="domain" description="Thioredoxin" evidence="2">
    <location>
        <begin position="20"/>
        <end position="173"/>
    </location>
</feature>
<proteinExistence type="predicted"/>
<dbReference type="GO" id="GO:0016491">
    <property type="term" value="F:oxidoreductase activity"/>
    <property type="evidence" value="ECO:0007669"/>
    <property type="project" value="InterPro"/>
</dbReference>
<dbReference type="InterPro" id="IPR036249">
    <property type="entry name" value="Thioredoxin-like_sf"/>
</dbReference>
<dbReference type="RefSeq" id="WP_197548212.1">
    <property type="nucleotide sequence ID" value="NZ_CP063164.1"/>
</dbReference>
<dbReference type="PANTHER" id="PTHR42852:SF13">
    <property type="entry name" value="PROTEIN DIPZ"/>
    <property type="match status" value="1"/>
</dbReference>
<dbReference type="InterPro" id="IPR000866">
    <property type="entry name" value="AhpC/TSA"/>
</dbReference>
<dbReference type="Gene3D" id="3.40.30.10">
    <property type="entry name" value="Glutaredoxin"/>
    <property type="match status" value="1"/>
</dbReference>
<dbReference type="CDD" id="cd02966">
    <property type="entry name" value="TlpA_like_family"/>
    <property type="match status" value="1"/>
</dbReference>
<feature type="signal peptide" evidence="1">
    <location>
        <begin position="1"/>
        <end position="20"/>
    </location>
</feature>
<protein>
    <submittedName>
        <fullName evidence="3">TlpA family protein disulfide reductase</fullName>
    </submittedName>
</protein>
<dbReference type="AlphaFoldDB" id="A0A7M1S481"/>
<evidence type="ECO:0000259" key="2">
    <source>
        <dbReference type="PROSITE" id="PS51352"/>
    </source>
</evidence>
<reference evidence="3 4" key="1">
    <citation type="submission" date="2020-10" db="EMBL/GenBank/DDBJ databases">
        <title>The genome of sulfurovum sp.</title>
        <authorList>
            <person name="Xie S."/>
            <person name="Shao Z."/>
            <person name="Jiang L."/>
        </authorList>
    </citation>
    <scope>NUCLEOTIDE SEQUENCE [LARGE SCALE GENOMIC DNA]</scope>
    <source>
        <strain evidence="3 4">ST-419</strain>
    </source>
</reference>
<sequence length="176" mass="19777">MKKLLLSVFLLFSFVSTLQAEKSDKKSSLELTDINGKTYTVVGTQEGLKISGMEGKVVFLEFFGHKCPPCLASIPHLIDLQNKHKDKLQIISVEVQGYSNNQLKDFVKSKGMNYTVISGEKERLFVSYIAQRAQWQGSIPFLLALDGNGDVQFIQAGMLPEESLEELFQQLSKKKK</sequence>
<gene>
    <name evidence="3" type="ORF">IMZ28_08805</name>
</gene>
<dbReference type="Proteomes" id="UP000595074">
    <property type="component" value="Chromosome"/>
</dbReference>
<keyword evidence="4" id="KW-1185">Reference proteome</keyword>